<feature type="non-terminal residue" evidence="2">
    <location>
        <position position="108"/>
    </location>
</feature>
<keyword evidence="3" id="KW-1185">Reference proteome</keyword>
<name>A0A6G1B4N7_CROCR</name>
<sequence>KKKRSSWTLLILKTSALQDTVKRMERQATHQEEMFAKHMSGKGLLSKIYKELLKLNSKKTTLSEKMNKRSEHKPHQGRQTDGKKILSFPVVRELQIKRMKCHCTPRRM</sequence>
<comment type="caution">
    <text evidence="2">The sequence shown here is derived from an EMBL/GenBank/DDBJ whole genome shotgun (WGS) entry which is preliminary data.</text>
</comment>
<organism evidence="2 3">
    <name type="scientific">Crocuta crocuta</name>
    <name type="common">Spotted hyena</name>
    <dbReference type="NCBI Taxonomy" id="9678"/>
    <lineage>
        <taxon>Eukaryota</taxon>
        <taxon>Metazoa</taxon>
        <taxon>Chordata</taxon>
        <taxon>Craniata</taxon>
        <taxon>Vertebrata</taxon>
        <taxon>Euteleostomi</taxon>
        <taxon>Mammalia</taxon>
        <taxon>Eutheria</taxon>
        <taxon>Laurasiatheria</taxon>
        <taxon>Carnivora</taxon>
        <taxon>Feliformia</taxon>
        <taxon>Hyaenidae</taxon>
        <taxon>Crocuta</taxon>
    </lineage>
</organism>
<gene>
    <name evidence="2" type="ORF">FOF47_R05338</name>
</gene>
<accession>A0A6G1B4N7</accession>
<reference evidence="2 3" key="1">
    <citation type="submission" date="2019-11" db="EMBL/GenBank/DDBJ databases">
        <authorList>
            <person name="Yang C."/>
            <person name="Li F."/>
        </authorList>
    </citation>
    <scope>NUCLEOTIDE SEQUENCE [LARGE SCALE GENOMIC DNA]</scope>
    <source>
        <strain evidence="2">KB4526</strain>
        <tissue evidence="2">Muscle</tissue>
    </source>
</reference>
<evidence type="ECO:0000313" key="3">
    <source>
        <dbReference type="Proteomes" id="UP000475037"/>
    </source>
</evidence>
<proteinExistence type="predicted"/>
<feature type="non-terminal residue" evidence="2">
    <location>
        <position position="1"/>
    </location>
</feature>
<protein>
    <submittedName>
        <fullName evidence="2">LORF2 protein</fullName>
    </submittedName>
</protein>
<dbReference type="AlphaFoldDB" id="A0A6G1B4N7"/>
<feature type="region of interest" description="Disordered" evidence="1">
    <location>
        <begin position="60"/>
        <end position="84"/>
    </location>
</feature>
<dbReference type="Proteomes" id="UP000475037">
    <property type="component" value="Unassembled WGS sequence"/>
</dbReference>
<evidence type="ECO:0000313" key="2">
    <source>
        <dbReference type="EMBL" id="KAF0882959.1"/>
    </source>
</evidence>
<dbReference type="EMBL" id="VOAJ01002523">
    <property type="protein sequence ID" value="KAF0882959.1"/>
    <property type="molecule type" value="Genomic_DNA"/>
</dbReference>
<evidence type="ECO:0000256" key="1">
    <source>
        <dbReference type="SAM" id="MobiDB-lite"/>
    </source>
</evidence>